<protein>
    <recommendedName>
        <fullName evidence="12">ZP domain-containing protein</fullName>
    </recommendedName>
</protein>
<dbReference type="PANTHER" id="PTHR14002:SF43">
    <property type="entry name" value="DELTA-LIKE PROTEIN"/>
    <property type="match status" value="1"/>
</dbReference>
<dbReference type="PRINTS" id="PR00023">
    <property type="entry name" value="ZPELLUCIDA"/>
</dbReference>
<keyword evidence="6" id="KW-0472">Membrane</keyword>
<dbReference type="SUPFAM" id="SSF57535">
    <property type="entry name" value="Complement control module/SCR domain"/>
    <property type="match status" value="1"/>
</dbReference>
<keyword evidence="2" id="KW-1015">Disulfide bond</keyword>
<gene>
    <name evidence="10" type="ORF">OS493_027596</name>
</gene>
<dbReference type="InterPro" id="IPR055356">
    <property type="entry name" value="ZP-N"/>
</dbReference>
<feature type="chain" id="PRO_5040824024" description="ZP domain-containing protein" evidence="7">
    <location>
        <begin position="17"/>
        <end position="514"/>
    </location>
</feature>
<dbReference type="Pfam" id="PF14670">
    <property type="entry name" value="FXa_inhibition"/>
    <property type="match status" value="1"/>
</dbReference>
<dbReference type="AlphaFoldDB" id="A0A9X0D858"/>
<keyword evidence="11" id="KW-1185">Reference proteome</keyword>
<dbReference type="InterPro" id="IPR042235">
    <property type="entry name" value="ZP-C_dom"/>
</dbReference>
<dbReference type="CDD" id="cd00054">
    <property type="entry name" value="EGF_CA"/>
    <property type="match status" value="1"/>
</dbReference>
<evidence type="ECO:0000256" key="7">
    <source>
        <dbReference type="SAM" id="SignalP"/>
    </source>
</evidence>
<feature type="domain" description="ZP" evidence="9">
    <location>
        <begin position="141"/>
        <end position="393"/>
    </location>
</feature>
<dbReference type="Proteomes" id="UP001163046">
    <property type="component" value="Unassembled WGS sequence"/>
</dbReference>
<feature type="signal peptide" evidence="7">
    <location>
        <begin position="1"/>
        <end position="16"/>
    </location>
</feature>
<dbReference type="PANTHER" id="PTHR14002">
    <property type="entry name" value="ENDOGLIN/TGF-BETA RECEPTOR TYPE III"/>
    <property type="match status" value="1"/>
</dbReference>
<evidence type="ECO:0000313" key="11">
    <source>
        <dbReference type="Proteomes" id="UP001163046"/>
    </source>
</evidence>
<dbReference type="CDD" id="cd00033">
    <property type="entry name" value="CCP"/>
    <property type="match status" value="1"/>
</dbReference>
<dbReference type="InterPro" id="IPR035976">
    <property type="entry name" value="Sushi/SCR/CCP_sf"/>
</dbReference>
<dbReference type="InterPro" id="IPR048290">
    <property type="entry name" value="ZP_chr"/>
</dbReference>
<evidence type="ECO:0000313" key="10">
    <source>
        <dbReference type="EMBL" id="KAJ7390071.1"/>
    </source>
</evidence>
<proteinExistence type="predicted"/>
<name>A0A9X0D858_9CNID</name>
<evidence type="ECO:0000256" key="1">
    <source>
        <dbReference type="ARBA" id="ARBA00022729"/>
    </source>
</evidence>
<feature type="domain" description="Sushi" evidence="8">
    <location>
        <begin position="31"/>
        <end position="94"/>
    </location>
</feature>
<keyword evidence="6" id="KW-1133">Transmembrane helix</keyword>
<dbReference type="InterPro" id="IPR001881">
    <property type="entry name" value="EGF-like_Ca-bd_dom"/>
</dbReference>
<feature type="compositionally biased region" description="Basic and acidic residues" evidence="5">
    <location>
        <begin position="455"/>
        <end position="469"/>
    </location>
</feature>
<sequence length="514" mass="56734">MRRFLVLASLILFTAAEDPAVNAPDVGNPGSPCNALVVGQHVITQNGCTQGPSAPGTVCDLSCPENYKLTGPPFKQCNAEGVWNPPSGPINCQDIDECEYNKGGCSHECVNDEGGHHCACPDPLVLSDDNRTCRAVGLLLNCSTHAIQVTVPKTALRDLQGDFLALLDPTCEVIETPTHYIFNTALDKCGTTRRSTSDFIVYSNKIMERNAPPGSIITRIGQDEFDIPFCCYYLNNGIVSAVGIKPEVKQLYLNENGYGRFSVRMDFFRGEDYQSAHSWGDFPIEVAFRQRLYFEVSIATLDQSLEVMAGNCCSTPTADHNKEHRFRHEMIHEGCPVDDTVQIEASSSPQKKRFSVEAFKFVGDFPFVYLHCSVVVCRVSDPDSRCSKGCIPGLHVNPPYSVMEKLKKEGRAKRALEYYKEPQYMITKGPFSLNDDTANDGPVIALKGPQQDQSKLAENKPEKEEEKGKGWSPRVTNGLMVVIAAASVLALVGVVHVMRVLKRNRSYKVVNQHS</sequence>
<feature type="region of interest" description="Disordered" evidence="5">
    <location>
        <begin position="447"/>
        <end position="471"/>
    </location>
</feature>
<accession>A0A9X0D858</accession>
<dbReference type="Pfam" id="PF00100">
    <property type="entry name" value="Zona_pellucida"/>
    <property type="match status" value="1"/>
</dbReference>
<dbReference type="GO" id="GO:0005509">
    <property type="term" value="F:calcium ion binding"/>
    <property type="evidence" value="ECO:0007669"/>
    <property type="project" value="InterPro"/>
</dbReference>
<dbReference type="InterPro" id="IPR001507">
    <property type="entry name" value="ZP_dom"/>
</dbReference>
<dbReference type="InterPro" id="IPR055355">
    <property type="entry name" value="ZP-C"/>
</dbReference>
<keyword evidence="6" id="KW-0812">Transmembrane</keyword>
<feature type="transmembrane region" description="Helical" evidence="6">
    <location>
        <begin position="478"/>
        <end position="498"/>
    </location>
</feature>
<dbReference type="Gene3D" id="2.10.70.10">
    <property type="entry name" value="Complement Module, domain 1"/>
    <property type="match status" value="1"/>
</dbReference>
<evidence type="ECO:0000259" key="9">
    <source>
        <dbReference type="PROSITE" id="PS51034"/>
    </source>
</evidence>
<dbReference type="Gene3D" id="2.60.40.4100">
    <property type="entry name" value="Zona pellucida, ZP-C domain"/>
    <property type="match status" value="1"/>
</dbReference>
<evidence type="ECO:0000256" key="4">
    <source>
        <dbReference type="PROSITE-ProRule" id="PRU00302"/>
    </source>
</evidence>
<keyword evidence="1 7" id="KW-0732">Signal</keyword>
<evidence type="ECO:0000256" key="2">
    <source>
        <dbReference type="ARBA" id="ARBA00023157"/>
    </source>
</evidence>
<dbReference type="OrthoDB" id="2015116at2759"/>
<dbReference type="Pfam" id="PF23344">
    <property type="entry name" value="ZP-N"/>
    <property type="match status" value="1"/>
</dbReference>
<dbReference type="Gene3D" id="2.60.40.3210">
    <property type="entry name" value="Zona pellucida, ZP-N domain"/>
    <property type="match status" value="1"/>
</dbReference>
<evidence type="ECO:0000256" key="6">
    <source>
        <dbReference type="SAM" id="Phobius"/>
    </source>
</evidence>
<evidence type="ECO:0000259" key="8">
    <source>
        <dbReference type="PROSITE" id="PS50923"/>
    </source>
</evidence>
<dbReference type="Gene3D" id="2.10.25.10">
    <property type="entry name" value="Laminin"/>
    <property type="match status" value="1"/>
</dbReference>
<evidence type="ECO:0000256" key="3">
    <source>
        <dbReference type="ARBA" id="ARBA00023180"/>
    </source>
</evidence>
<dbReference type="SMART" id="SM00241">
    <property type="entry name" value="ZP"/>
    <property type="match status" value="1"/>
</dbReference>
<dbReference type="PROSITE" id="PS50923">
    <property type="entry name" value="SUSHI"/>
    <property type="match status" value="1"/>
</dbReference>
<organism evidence="10 11">
    <name type="scientific">Desmophyllum pertusum</name>
    <dbReference type="NCBI Taxonomy" id="174260"/>
    <lineage>
        <taxon>Eukaryota</taxon>
        <taxon>Metazoa</taxon>
        <taxon>Cnidaria</taxon>
        <taxon>Anthozoa</taxon>
        <taxon>Hexacorallia</taxon>
        <taxon>Scleractinia</taxon>
        <taxon>Caryophylliina</taxon>
        <taxon>Caryophylliidae</taxon>
        <taxon>Desmophyllum</taxon>
    </lineage>
</organism>
<comment type="caution">
    <text evidence="4">Lacks conserved residue(s) required for the propagation of feature annotation.</text>
</comment>
<keyword evidence="4" id="KW-0768">Sushi</keyword>
<evidence type="ECO:0008006" key="12">
    <source>
        <dbReference type="Google" id="ProtNLM"/>
    </source>
</evidence>
<dbReference type="EMBL" id="MU825421">
    <property type="protein sequence ID" value="KAJ7390071.1"/>
    <property type="molecule type" value="Genomic_DNA"/>
</dbReference>
<comment type="caution">
    <text evidence="10">The sequence shown here is derived from an EMBL/GenBank/DDBJ whole genome shotgun (WGS) entry which is preliminary data.</text>
</comment>
<dbReference type="SUPFAM" id="SSF57196">
    <property type="entry name" value="EGF/Laminin"/>
    <property type="match status" value="1"/>
</dbReference>
<keyword evidence="3" id="KW-0325">Glycoprotein</keyword>
<reference evidence="10" key="1">
    <citation type="submission" date="2023-01" db="EMBL/GenBank/DDBJ databases">
        <title>Genome assembly of the deep-sea coral Lophelia pertusa.</title>
        <authorList>
            <person name="Herrera S."/>
            <person name="Cordes E."/>
        </authorList>
    </citation>
    <scope>NUCLEOTIDE SEQUENCE</scope>
    <source>
        <strain evidence="10">USNM1676648</strain>
        <tissue evidence="10">Polyp</tissue>
    </source>
</reference>
<dbReference type="SMART" id="SM00179">
    <property type="entry name" value="EGF_CA"/>
    <property type="match status" value="1"/>
</dbReference>
<evidence type="ECO:0000256" key="5">
    <source>
        <dbReference type="SAM" id="MobiDB-lite"/>
    </source>
</evidence>
<dbReference type="PROSITE" id="PS51034">
    <property type="entry name" value="ZP_2"/>
    <property type="match status" value="1"/>
</dbReference>
<dbReference type="InterPro" id="IPR000436">
    <property type="entry name" value="Sushi_SCR_CCP_dom"/>
</dbReference>